<name>A0A4U5P956_STECR</name>
<gene>
    <name evidence="5" type="ORF">L596_007395</name>
</gene>
<dbReference type="Pfam" id="PF17820">
    <property type="entry name" value="PDZ_6"/>
    <property type="match status" value="1"/>
</dbReference>
<evidence type="ECO:0000256" key="3">
    <source>
        <dbReference type="SAM" id="MobiDB-lite"/>
    </source>
</evidence>
<feature type="region of interest" description="Disordered" evidence="3">
    <location>
        <begin position="1"/>
        <end position="51"/>
    </location>
</feature>
<sequence>MTLDDRRSRPNSPDDQLKHSASATDTSHSGESTNSARNPGVVSAQSSPSTSVAGRIASTLARSRLCHSLNSLNKSKQWSKFYITDDKDDKVLEAVKQDHEVKTDPVHNNKRRTLLLMRKKNENFGFTSYILSRGGEESDVERITYVDYVAINSNAAKAGLRAGDVIVSINGKVVTDYTHEQLVKFISSCLWMRMIVMFENIRERIELTARSFQLQKLLELKLEQVKFLEKHERRLLEVQEASSSESYSLSDLRTLRKLSLDDFADDAKKGTENNESSCGTPETLTDADSLLNDGNSVNSSDISRETNGANDLLFDAVGFKHILQVDDDSDGVQITRL</sequence>
<feature type="domain" description="PDZ" evidence="4">
    <location>
        <begin position="113"/>
        <end position="186"/>
    </location>
</feature>
<feature type="region of interest" description="Disordered" evidence="3">
    <location>
        <begin position="266"/>
        <end position="302"/>
    </location>
</feature>
<evidence type="ECO:0000313" key="6">
    <source>
        <dbReference type="Proteomes" id="UP000298663"/>
    </source>
</evidence>
<reference evidence="5 6" key="2">
    <citation type="journal article" date="2019" name="G3 (Bethesda)">
        <title>Hybrid Assembly of the Genome of the Entomopathogenic Nematode Steinernema carpocapsae Identifies the X-Chromosome.</title>
        <authorList>
            <person name="Serra L."/>
            <person name="Macchietto M."/>
            <person name="Macias-Munoz A."/>
            <person name="McGill C.J."/>
            <person name="Rodriguez I.M."/>
            <person name="Rodriguez B."/>
            <person name="Murad R."/>
            <person name="Mortazavi A."/>
        </authorList>
    </citation>
    <scope>NUCLEOTIDE SEQUENCE [LARGE SCALE GENOMIC DNA]</scope>
    <source>
        <strain evidence="5 6">ALL</strain>
    </source>
</reference>
<dbReference type="STRING" id="34508.A0A4U5P956"/>
<evidence type="ECO:0000259" key="4">
    <source>
        <dbReference type="PROSITE" id="PS50106"/>
    </source>
</evidence>
<dbReference type="GO" id="GO:0005737">
    <property type="term" value="C:cytoplasm"/>
    <property type="evidence" value="ECO:0007669"/>
    <property type="project" value="UniProtKB-SubCell"/>
</dbReference>
<dbReference type="InterPro" id="IPR041489">
    <property type="entry name" value="PDZ_6"/>
</dbReference>
<dbReference type="SMART" id="SM00228">
    <property type="entry name" value="PDZ"/>
    <property type="match status" value="1"/>
</dbReference>
<reference evidence="5 6" key="1">
    <citation type="journal article" date="2015" name="Genome Biol.">
        <title>Comparative genomics of Steinernema reveals deeply conserved gene regulatory networks.</title>
        <authorList>
            <person name="Dillman A.R."/>
            <person name="Macchietto M."/>
            <person name="Porter C.F."/>
            <person name="Rogers A."/>
            <person name="Williams B."/>
            <person name="Antoshechkin I."/>
            <person name="Lee M.M."/>
            <person name="Goodwin Z."/>
            <person name="Lu X."/>
            <person name="Lewis E.E."/>
            <person name="Goodrich-Blair H."/>
            <person name="Stock S.P."/>
            <person name="Adams B.J."/>
            <person name="Sternberg P.W."/>
            <person name="Mortazavi A."/>
        </authorList>
    </citation>
    <scope>NUCLEOTIDE SEQUENCE [LARGE SCALE GENOMIC DNA]</scope>
    <source>
        <strain evidence="5 6">ALL</strain>
    </source>
</reference>
<dbReference type="Gene3D" id="2.30.42.10">
    <property type="match status" value="1"/>
</dbReference>
<dbReference type="SUPFAM" id="SSF50156">
    <property type="entry name" value="PDZ domain-like"/>
    <property type="match status" value="1"/>
</dbReference>
<dbReference type="InterPro" id="IPR052122">
    <property type="entry name" value="Intracell_Traff_Signaling_Reg"/>
</dbReference>
<dbReference type="PROSITE" id="PS50106">
    <property type="entry name" value="PDZ"/>
    <property type="match status" value="1"/>
</dbReference>
<comment type="subcellular location">
    <subcellularLocation>
        <location evidence="1">Cytoplasm</location>
    </subcellularLocation>
</comment>
<protein>
    <recommendedName>
        <fullName evidence="4">PDZ domain-containing protein</fullName>
    </recommendedName>
</protein>
<organism evidence="5 6">
    <name type="scientific">Steinernema carpocapsae</name>
    <name type="common">Entomopathogenic nematode</name>
    <dbReference type="NCBI Taxonomy" id="34508"/>
    <lineage>
        <taxon>Eukaryota</taxon>
        <taxon>Metazoa</taxon>
        <taxon>Ecdysozoa</taxon>
        <taxon>Nematoda</taxon>
        <taxon>Chromadorea</taxon>
        <taxon>Rhabditida</taxon>
        <taxon>Tylenchina</taxon>
        <taxon>Panagrolaimomorpha</taxon>
        <taxon>Strongyloidoidea</taxon>
        <taxon>Steinernematidae</taxon>
        <taxon>Steinernema</taxon>
    </lineage>
</organism>
<dbReference type="EMBL" id="AZBU02000002">
    <property type="protein sequence ID" value="TKR92819.1"/>
    <property type="molecule type" value="Genomic_DNA"/>
</dbReference>
<dbReference type="InterPro" id="IPR036034">
    <property type="entry name" value="PDZ_sf"/>
</dbReference>
<dbReference type="PANTHER" id="PTHR15963:SF5">
    <property type="entry name" value="SHORT SPINDLE 6, ISOFORM A"/>
    <property type="match status" value="1"/>
</dbReference>
<evidence type="ECO:0000256" key="1">
    <source>
        <dbReference type="ARBA" id="ARBA00004496"/>
    </source>
</evidence>
<proteinExistence type="predicted"/>
<keyword evidence="2" id="KW-0963">Cytoplasm</keyword>
<feature type="compositionally biased region" description="Polar residues" evidence="3">
    <location>
        <begin position="273"/>
        <end position="283"/>
    </location>
</feature>
<comment type="caution">
    <text evidence="5">The sequence shown here is derived from an EMBL/GenBank/DDBJ whole genome shotgun (WGS) entry which is preliminary data.</text>
</comment>
<dbReference type="InterPro" id="IPR001478">
    <property type="entry name" value="PDZ"/>
</dbReference>
<evidence type="ECO:0000313" key="5">
    <source>
        <dbReference type="EMBL" id="TKR92819.1"/>
    </source>
</evidence>
<keyword evidence="6" id="KW-1185">Reference proteome</keyword>
<feature type="compositionally biased region" description="Polar residues" evidence="3">
    <location>
        <begin position="19"/>
        <end position="51"/>
    </location>
</feature>
<dbReference type="AlphaFoldDB" id="A0A4U5P956"/>
<dbReference type="OrthoDB" id="10041077at2759"/>
<evidence type="ECO:0000256" key="2">
    <source>
        <dbReference type="ARBA" id="ARBA00022490"/>
    </source>
</evidence>
<dbReference type="PANTHER" id="PTHR15963">
    <property type="entry name" value="GENERAL RECEPTOR FOR PHOSPHOINOSITIDES 1-ASSOCIATED SCAFFOLD PROTEIN-RELATED"/>
    <property type="match status" value="1"/>
</dbReference>
<dbReference type="Proteomes" id="UP000298663">
    <property type="component" value="Unassembled WGS sequence"/>
</dbReference>
<accession>A0A4U5P956</accession>
<feature type="compositionally biased region" description="Polar residues" evidence="3">
    <location>
        <begin position="292"/>
        <end position="302"/>
    </location>
</feature>